<evidence type="ECO:0000256" key="1">
    <source>
        <dbReference type="SAM" id="MobiDB-lite"/>
    </source>
</evidence>
<gene>
    <name evidence="2" type="ORF">BECKUNK1418G_GA0071005_100825</name>
    <name evidence="3" type="ORF">BECKUNK1418H_GA0071006_100630</name>
</gene>
<protein>
    <submittedName>
        <fullName evidence="2">Uncharacterized protein</fullName>
    </submittedName>
</protein>
<feature type="region of interest" description="Disordered" evidence="1">
    <location>
        <begin position="43"/>
        <end position="75"/>
    </location>
</feature>
<accession>A0A451A0U2</accession>
<proteinExistence type="predicted"/>
<dbReference type="AlphaFoldDB" id="A0A451A0U2"/>
<reference evidence="2" key="1">
    <citation type="submission" date="2019-02" db="EMBL/GenBank/DDBJ databases">
        <authorList>
            <person name="Gruber-Vodicka R. H."/>
            <person name="Seah K. B. B."/>
        </authorList>
    </citation>
    <scope>NUCLEOTIDE SEQUENCE</scope>
    <source>
        <strain evidence="3">BECK_BY19</strain>
        <strain evidence="2">BECK_BY8</strain>
    </source>
</reference>
<organism evidence="2">
    <name type="scientific">Candidatus Kentrum sp. UNK</name>
    <dbReference type="NCBI Taxonomy" id="2126344"/>
    <lineage>
        <taxon>Bacteria</taxon>
        <taxon>Pseudomonadati</taxon>
        <taxon>Pseudomonadota</taxon>
        <taxon>Gammaproteobacteria</taxon>
        <taxon>Candidatus Kentrum</taxon>
    </lineage>
</organism>
<dbReference type="EMBL" id="CAADGD010000006">
    <property type="protein sequence ID" value="VFK68804.1"/>
    <property type="molecule type" value="Genomic_DNA"/>
</dbReference>
<evidence type="ECO:0000313" key="3">
    <source>
        <dbReference type="EMBL" id="VFK68804.1"/>
    </source>
</evidence>
<dbReference type="EMBL" id="CAADFZ010000008">
    <property type="protein sequence ID" value="VFK59663.1"/>
    <property type="molecule type" value="Genomic_DNA"/>
</dbReference>
<sequence length="174" mass="18288">MMKKTISFAIGATIALGSAEVLADSPYRWGRWDVSNDGLAKDRRQTRVGRTTRTANREIGNEDADTETSRDDGGNILSADTVTDLATIEQVATDQIVAYLATIDEVATDQTSTYQTKTHRNVENFVQKRTGAITIAIGGSGAPIGSGGSGGSSTPSVPEVPDGKWTAYLGYGGG</sequence>
<evidence type="ECO:0000313" key="2">
    <source>
        <dbReference type="EMBL" id="VFK59663.1"/>
    </source>
</evidence>
<feature type="region of interest" description="Disordered" evidence="1">
    <location>
        <begin position="144"/>
        <end position="165"/>
    </location>
</feature>
<name>A0A451A0U2_9GAMM</name>